<evidence type="ECO:0000256" key="5">
    <source>
        <dbReference type="ARBA" id="ARBA00023163"/>
    </source>
</evidence>
<proteinExistence type="inferred from homology"/>
<evidence type="ECO:0000313" key="11">
    <source>
        <dbReference type="Proteomes" id="UP001516464"/>
    </source>
</evidence>
<gene>
    <name evidence="10" type="primary">TAF4</name>
    <name evidence="10" type="ORF">TCON_0705</name>
</gene>
<keyword evidence="5" id="KW-0804">Transcription</keyword>
<sequence length="314" mass="37063">MNSEFLKSLPTEKRKIIERGYLAVLNKEKSPNQFFVQCRELLGTEDFNNLFIRGTQGHKEHPASAHSAKTEYLHDIIQYAGVDLKEEADNIVKDNVERIGHVYRYEEDRAARLDSLLNVDLFVEYVNRLSYMRGIKVSNECYEALFKGLRRKLLDLLDRMNQASRIRVDALRSEFVIKVCNDTKRQLWVLEEAEKKAMEKLKIKRSDGEDEQKKKIRKTIQEREDLIIKKRMSNSVALAALGIQQKSWMNIDNTVTVKENDTPFQSLFAPFNEKEFERKIKNRTITVQDLIYVFSRDKRYNKSIFTIQQYFFTQ</sequence>
<evidence type="ECO:0000256" key="3">
    <source>
        <dbReference type="ARBA" id="ARBA00017306"/>
    </source>
</evidence>
<comment type="caution">
    <text evidence="10">The sequence shown here is derived from an EMBL/GenBank/DDBJ whole genome shotgun (WGS) entry which is preliminary data.</text>
</comment>
<dbReference type="Pfam" id="PF05236">
    <property type="entry name" value="TAF4"/>
    <property type="match status" value="1"/>
</dbReference>
<comment type="subcellular location">
    <subcellularLocation>
        <location evidence="1">Nucleus</location>
    </subcellularLocation>
</comment>
<dbReference type="PANTHER" id="PTHR15138:SF14">
    <property type="entry name" value="TRANSCRIPTION INITIATION FACTOR TFIID SUBUNIT 4"/>
    <property type="match status" value="1"/>
</dbReference>
<evidence type="ECO:0000256" key="7">
    <source>
        <dbReference type="ARBA" id="ARBA00025346"/>
    </source>
</evidence>
<dbReference type="Proteomes" id="UP001516464">
    <property type="component" value="Unassembled WGS sequence"/>
</dbReference>
<dbReference type="PANTHER" id="PTHR15138">
    <property type="entry name" value="TRANSCRIPTION INITIATION FACTOR TFIID SUBUNIT 4"/>
    <property type="match status" value="1"/>
</dbReference>
<reference evidence="10 11" key="1">
    <citation type="submission" date="2019-01" db="EMBL/GenBank/DDBJ databases">
        <title>Genomes sequencing and comparative genomics of infectious freshwater microsporidia, Cucumispora dikerogammari and Thelohania contejeani.</title>
        <authorList>
            <person name="Cormier A."/>
            <person name="Giraud I."/>
            <person name="Wattier R."/>
            <person name="Teixeira M."/>
            <person name="Grandjean F."/>
            <person name="Rigaud T."/>
            <person name="Cordaux R."/>
        </authorList>
    </citation>
    <scope>NUCLEOTIDE SEQUENCE [LARGE SCALE GENOMIC DNA]</scope>
    <source>
        <strain evidence="10">T1</strain>
        <tissue evidence="10">Spores</tissue>
    </source>
</reference>
<comment type="similarity">
    <text evidence="2">Belongs to the TAF4 family.</text>
</comment>
<evidence type="ECO:0000256" key="1">
    <source>
        <dbReference type="ARBA" id="ARBA00004123"/>
    </source>
</evidence>
<dbReference type="InterPro" id="IPR007900">
    <property type="entry name" value="TAF4_C"/>
</dbReference>
<dbReference type="InterPro" id="IPR045144">
    <property type="entry name" value="TAF4"/>
</dbReference>
<dbReference type="EMBL" id="SBIQ01000029">
    <property type="protein sequence ID" value="KAF7684099.1"/>
    <property type="molecule type" value="Genomic_DNA"/>
</dbReference>
<evidence type="ECO:0000256" key="6">
    <source>
        <dbReference type="ARBA" id="ARBA00023242"/>
    </source>
</evidence>
<evidence type="ECO:0000256" key="2">
    <source>
        <dbReference type="ARBA" id="ARBA00006178"/>
    </source>
</evidence>
<keyword evidence="4" id="KW-0805">Transcription regulation</keyword>
<keyword evidence="11" id="KW-1185">Reference proteome</keyword>
<evidence type="ECO:0000313" key="10">
    <source>
        <dbReference type="EMBL" id="KAF7684099.1"/>
    </source>
</evidence>
<evidence type="ECO:0000256" key="8">
    <source>
        <dbReference type="ARBA" id="ARBA00031747"/>
    </source>
</evidence>
<accession>A0ABQ7I0Y2</accession>
<keyword evidence="6" id="KW-0539">Nucleus</keyword>
<comment type="function">
    <text evidence="7">Functions as a component of the DNA-binding general transcription factor complex TFIID. Binding of TFIID to a promoter (with or without TATA element) is the initial step in pre-initiation complex (PIC) formation. TFIID plays a key role in the regulation of gene expression by RNA polymerase II through different activities such as transcription activator interaction, core promoter recognition and selectivity, TFIIA and TFIIB interaction, chromatin modification (histone acetylation by TAF1), facilitation of DNA opening and initiation of transcription.</text>
</comment>
<organism evidence="10 11">
    <name type="scientific">Astathelohania contejeani</name>
    <dbReference type="NCBI Taxonomy" id="164912"/>
    <lineage>
        <taxon>Eukaryota</taxon>
        <taxon>Fungi</taxon>
        <taxon>Fungi incertae sedis</taxon>
        <taxon>Microsporidia</taxon>
        <taxon>Astathelohaniidae</taxon>
        <taxon>Astathelohania</taxon>
    </lineage>
</organism>
<protein>
    <recommendedName>
        <fullName evidence="3">Transcription initiation factor TFIID subunit 4</fullName>
    </recommendedName>
    <alternativeName>
        <fullName evidence="8">TBP-associated factor 4</fullName>
    </alternativeName>
</protein>
<name>A0ABQ7I0Y2_9MICR</name>
<evidence type="ECO:0000259" key="9">
    <source>
        <dbReference type="Pfam" id="PF05236"/>
    </source>
</evidence>
<feature type="domain" description="Transcription initiation factor TFIID component TAF4 C-terminal" evidence="9">
    <location>
        <begin position="73"/>
        <end position="305"/>
    </location>
</feature>
<evidence type="ECO:0000256" key="4">
    <source>
        <dbReference type="ARBA" id="ARBA00023015"/>
    </source>
</evidence>